<name>A0A074XDX6_9PEZI</name>
<dbReference type="InterPro" id="IPR004177">
    <property type="entry name" value="DDHD_dom"/>
</dbReference>
<evidence type="ECO:0000259" key="2">
    <source>
        <dbReference type="PROSITE" id="PS51043"/>
    </source>
</evidence>
<feature type="region of interest" description="Disordered" evidence="1">
    <location>
        <begin position="43"/>
        <end position="64"/>
    </location>
</feature>
<dbReference type="Pfam" id="PF02862">
    <property type="entry name" value="DDHD"/>
    <property type="match status" value="2"/>
</dbReference>
<feature type="region of interest" description="Disordered" evidence="1">
    <location>
        <begin position="88"/>
        <end position="216"/>
    </location>
</feature>
<feature type="compositionally biased region" description="Basic and acidic residues" evidence="1">
    <location>
        <begin position="105"/>
        <end position="114"/>
    </location>
</feature>
<dbReference type="GO" id="GO:0005737">
    <property type="term" value="C:cytoplasm"/>
    <property type="evidence" value="ECO:0007669"/>
    <property type="project" value="TreeGrafter"/>
</dbReference>
<feature type="domain" description="DDHD" evidence="2">
    <location>
        <begin position="676"/>
        <end position="871"/>
    </location>
</feature>
<dbReference type="PANTHER" id="PTHR23509:SF6">
    <property type="entry name" value="PHOSPHOLIPASE C1020.13C-RELATED"/>
    <property type="match status" value="1"/>
</dbReference>
<dbReference type="PROSITE" id="PS51043">
    <property type="entry name" value="DDHD"/>
    <property type="match status" value="1"/>
</dbReference>
<feature type="compositionally biased region" description="Basic and acidic residues" evidence="1">
    <location>
        <begin position="88"/>
        <end position="97"/>
    </location>
</feature>
<protein>
    <recommendedName>
        <fullName evidence="2">DDHD domain-containing protein</fullName>
    </recommendedName>
</protein>
<evidence type="ECO:0000313" key="3">
    <source>
        <dbReference type="EMBL" id="KEQ72826.1"/>
    </source>
</evidence>
<dbReference type="SMART" id="SM01127">
    <property type="entry name" value="DDHD"/>
    <property type="match status" value="1"/>
</dbReference>
<evidence type="ECO:0000256" key="1">
    <source>
        <dbReference type="SAM" id="MobiDB-lite"/>
    </source>
</evidence>
<feature type="compositionally biased region" description="Polar residues" evidence="1">
    <location>
        <begin position="116"/>
        <end position="129"/>
    </location>
</feature>
<dbReference type="RefSeq" id="XP_013427096.1">
    <property type="nucleotide sequence ID" value="XM_013571642.1"/>
</dbReference>
<dbReference type="EMBL" id="KL584710">
    <property type="protein sequence ID" value="KEQ72826.1"/>
    <property type="molecule type" value="Genomic_DNA"/>
</dbReference>
<dbReference type="STRING" id="1043004.A0A074XDX6"/>
<dbReference type="GO" id="GO:0004620">
    <property type="term" value="F:phospholipase activity"/>
    <property type="evidence" value="ECO:0007669"/>
    <property type="project" value="TreeGrafter"/>
</dbReference>
<dbReference type="OrthoDB" id="69269at2759"/>
<organism evidence="3 4">
    <name type="scientific">Aureobasidium namibiae CBS 147.97</name>
    <dbReference type="NCBI Taxonomy" id="1043004"/>
    <lineage>
        <taxon>Eukaryota</taxon>
        <taxon>Fungi</taxon>
        <taxon>Dikarya</taxon>
        <taxon>Ascomycota</taxon>
        <taxon>Pezizomycotina</taxon>
        <taxon>Dothideomycetes</taxon>
        <taxon>Dothideomycetidae</taxon>
        <taxon>Dothideales</taxon>
        <taxon>Saccotheciaceae</taxon>
        <taxon>Aureobasidium</taxon>
    </lineage>
</organism>
<dbReference type="InterPro" id="IPR058055">
    <property type="entry name" value="PA-PLA1"/>
</dbReference>
<keyword evidence="4" id="KW-1185">Reference proteome</keyword>
<feature type="region of interest" description="Disordered" evidence="1">
    <location>
        <begin position="450"/>
        <end position="480"/>
    </location>
</feature>
<sequence>MQGDTMASSTNQYIRQILHHSEAPPPVKARFFYTSPLTIDDPLSPLPPSAQTAQTTYAKLPPRPFSEFDNTALDKAWHDLRHKLLRYNEVRGEKQKPADPQPATRQEKGKKVELDLSTSPSAYLSTSPSARRPASKSDASTRSNTLADIYEPPAVPPEAETHDTTGTPFIRAPSMRRVNQISSRPPTRLRDSYQWDDPPEEDKQPPQPRPDPEAPSAKIAVGVSRLHHVAMPDLNLEPIYWRPVNDVSPVVRATWFYKDTMLPVEPPVANMLEAGYTELQPWTETWNDELNSAIEVGAAGEAKILHKLWPDLFKRLESRPNPARTEMGSMTSTNFDEEPFSAEKEREHVVEVACDIIDIAAGVDGPDNKASGTSAYSSGGGLPRWYPTAGVVYANATDAHILKPNLQPSAYHGRRPLANYIRKGRKLGIPVVRGFDQAAYDRMYPVKKTSTAAKAEEGVSTSQSGAPPNRRQKSDPALAHAERPKVTELILVIHGIGQKLSERMESFHFTHAINAFRREVSVELGTDSVKAHLRKNMGGIMVLPVNWRQSLSFEDGQRDVPDDPAMNDFGLKDITPETLPSVRNIVSDVMLDVPYYLSDHQPKMIAAVIAEANRIYKLWCINNPGFAQYGRVHIIAHSLGSVMAVDILSKQPTSIPPELADPTTVDLNSSPILDHFLFNTSGLFLCGSPTGFFLLLKRASLIPRLGKQKPGANLSSIRKPICGSHGTYGCLPVDNIYNIINPYDPVSYRLNATVDASYAASLKSAWVPTASSGWFSSSGSWFYSSPEGASTTRPDQLPRLPSNVELETHNFSREEIAEQRMLLLNDNGQIDYFLKYGGGPLEIQYLTMLGAHSSYWLLKDFVRMIVLECGRGLGRDGTILGMRATKKKAQLTT</sequence>
<reference evidence="3 4" key="1">
    <citation type="journal article" date="2014" name="BMC Genomics">
        <title>Genome sequencing of four Aureobasidium pullulans varieties: biotechnological potential, stress tolerance, and description of new species.</title>
        <authorList>
            <person name="Gostin Ar C."/>
            <person name="Ohm R.A."/>
            <person name="Kogej T."/>
            <person name="Sonjak S."/>
            <person name="Turk M."/>
            <person name="Zajc J."/>
            <person name="Zalar P."/>
            <person name="Grube M."/>
            <person name="Sun H."/>
            <person name="Han J."/>
            <person name="Sharma A."/>
            <person name="Chiniquy J."/>
            <person name="Ngan C.Y."/>
            <person name="Lipzen A."/>
            <person name="Barry K."/>
            <person name="Grigoriev I.V."/>
            <person name="Gunde-Cimerman N."/>
        </authorList>
    </citation>
    <scope>NUCLEOTIDE SEQUENCE [LARGE SCALE GENOMIC DNA]</scope>
    <source>
        <strain evidence="3 4">CBS 147.97</strain>
    </source>
</reference>
<dbReference type="Proteomes" id="UP000027730">
    <property type="component" value="Unassembled WGS sequence"/>
</dbReference>
<accession>A0A074XDX6</accession>
<dbReference type="GO" id="GO:0046872">
    <property type="term" value="F:metal ion binding"/>
    <property type="evidence" value="ECO:0007669"/>
    <property type="project" value="InterPro"/>
</dbReference>
<evidence type="ECO:0000313" key="4">
    <source>
        <dbReference type="Proteomes" id="UP000027730"/>
    </source>
</evidence>
<proteinExistence type="predicted"/>
<gene>
    <name evidence="3" type="ORF">M436DRAFT_47828</name>
</gene>
<feature type="compositionally biased region" description="Polar residues" evidence="1">
    <location>
        <begin position="137"/>
        <end position="146"/>
    </location>
</feature>
<dbReference type="AlphaFoldDB" id="A0A074XDX6"/>
<dbReference type="HOGENOM" id="CLU_002680_0_1_1"/>
<dbReference type="PANTHER" id="PTHR23509">
    <property type="entry name" value="PA-PL1 PHOSPHOLIPASE FAMILY"/>
    <property type="match status" value="1"/>
</dbReference>
<dbReference type="GeneID" id="25410768"/>